<protein>
    <submittedName>
        <fullName evidence="1">Uncharacterized protein</fullName>
    </submittedName>
</protein>
<reference evidence="1 2" key="1">
    <citation type="submission" date="2018-03" db="EMBL/GenBank/DDBJ databases">
        <title>Brevisbacillus phylogenomics.</title>
        <authorList>
            <person name="Dunlap C."/>
        </authorList>
    </citation>
    <scope>NUCLEOTIDE SEQUENCE [LARGE SCALE GENOMIC DNA]</scope>
    <source>
        <strain evidence="1 2">NRRL NRS-1210</strain>
    </source>
</reference>
<dbReference type="OrthoDB" id="2476799at2"/>
<keyword evidence="2" id="KW-1185">Reference proteome</keyword>
<sequence>MAQLPNTASIKDMVTALQTMECINQKADLAAVVGSPVVSTDDVATIITKLQNAKSTLAANLTAKGQAASGSEGVQSLADKVGAYNGKRWAGGTFTINGSGTVTVNGLGFKPNYVMVYQNNTRSSFDINVYIGNAKDTDVFFKNTLGPAFGGHVSGSTQNLTNNFLQMYDDYFSVFAITNLSATSFRWLAFE</sequence>
<dbReference type="AlphaFoldDB" id="A0A2P7V3F6"/>
<comment type="caution">
    <text evidence="1">The sequence shown here is derived from an EMBL/GenBank/DDBJ whole genome shotgun (WGS) entry which is preliminary data.</text>
</comment>
<dbReference type="EMBL" id="PXZM01000028">
    <property type="protein sequence ID" value="PSJ93741.1"/>
    <property type="molecule type" value="Genomic_DNA"/>
</dbReference>
<dbReference type="RefSeq" id="WP_106839987.1">
    <property type="nucleotide sequence ID" value="NZ_JBCNIW010000011.1"/>
</dbReference>
<evidence type="ECO:0000313" key="2">
    <source>
        <dbReference type="Proteomes" id="UP000240419"/>
    </source>
</evidence>
<organism evidence="1 2">
    <name type="scientific">Brevibacillus fortis</name>
    <dbReference type="NCBI Taxonomy" id="2126352"/>
    <lineage>
        <taxon>Bacteria</taxon>
        <taxon>Bacillati</taxon>
        <taxon>Bacillota</taxon>
        <taxon>Bacilli</taxon>
        <taxon>Bacillales</taxon>
        <taxon>Paenibacillaceae</taxon>
        <taxon>Brevibacillus</taxon>
    </lineage>
</organism>
<name>A0A2P7V3F6_9BACL</name>
<accession>A0A2P7V3F6</accession>
<proteinExistence type="predicted"/>
<gene>
    <name evidence="1" type="ORF">C7R93_17285</name>
</gene>
<dbReference type="Proteomes" id="UP000240419">
    <property type="component" value="Unassembled WGS sequence"/>
</dbReference>
<evidence type="ECO:0000313" key="1">
    <source>
        <dbReference type="EMBL" id="PSJ93741.1"/>
    </source>
</evidence>